<feature type="chain" id="PRO_5011670025" evidence="1">
    <location>
        <begin position="30"/>
        <end position="237"/>
    </location>
</feature>
<proteinExistence type="predicted"/>
<dbReference type="GO" id="GO:0016829">
    <property type="term" value="F:lyase activity"/>
    <property type="evidence" value="ECO:0007669"/>
    <property type="project" value="UniProtKB-KW"/>
</dbReference>
<dbReference type="Proteomes" id="UP000199477">
    <property type="component" value="Unassembled WGS sequence"/>
</dbReference>
<dbReference type="Gene3D" id="3.40.1410.10">
    <property type="entry name" value="Chorismate lyase-like"/>
    <property type="match status" value="1"/>
</dbReference>
<feature type="signal peptide" evidence="1">
    <location>
        <begin position="1"/>
        <end position="29"/>
    </location>
</feature>
<dbReference type="EMBL" id="FONH01000010">
    <property type="protein sequence ID" value="SFF21458.1"/>
    <property type="molecule type" value="Genomic_DNA"/>
</dbReference>
<dbReference type="InterPro" id="IPR028978">
    <property type="entry name" value="Chorismate_lyase_/UTRA_dom_sf"/>
</dbReference>
<dbReference type="AlphaFoldDB" id="A0A1I2GW48"/>
<protein>
    <submittedName>
        <fullName evidence="2">Chorismate lyase</fullName>
    </submittedName>
</protein>
<gene>
    <name evidence="2" type="ORF">SAMN02799615_02763</name>
</gene>
<keyword evidence="1" id="KW-0732">Signal</keyword>
<dbReference type="STRING" id="500610.SAMN02799615_02763"/>
<keyword evidence="2" id="KW-0456">Lyase</keyword>
<accession>A0A1I2GW48</accession>
<evidence type="ECO:0000256" key="1">
    <source>
        <dbReference type="SAM" id="SignalP"/>
    </source>
</evidence>
<sequence length="237" mass="26021">MHRKRHLSASITRAGIVALPLLYSLTATAREPADPHWVDDPYSRMKAMAMLQSLNADLLSHPSATLTLERWCGTHHLARDAKVVARVVKGADKPLPEGAREQLAIGMDEPVRYRQVQLVCGGLVLSEADNWYVPSRLSEAMNQELDHSDTPFGKVVQALHFRRQTLAAELLWSPLPAGWDAGTPLPPATRHPLDIPAHVLQHRALLVSGDNHPFSLVVESYTANVLAMPSALLSPTP</sequence>
<keyword evidence="3" id="KW-1185">Reference proteome</keyword>
<reference evidence="3" key="1">
    <citation type="submission" date="2016-10" db="EMBL/GenBank/DDBJ databases">
        <authorList>
            <person name="Varghese N."/>
            <person name="Submissions S."/>
        </authorList>
    </citation>
    <scope>NUCLEOTIDE SEQUENCE [LARGE SCALE GENOMIC DNA]</scope>
    <source>
        <strain evidence="3">UNC178MFTsu3.1</strain>
    </source>
</reference>
<organism evidence="2 3">
    <name type="scientific">Dyella marensis</name>
    <dbReference type="NCBI Taxonomy" id="500610"/>
    <lineage>
        <taxon>Bacteria</taxon>
        <taxon>Pseudomonadati</taxon>
        <taxon>Pseudomonadota</taxon>
        <taxon>Gammaproteobacteria</taxon>
        <taxon>Lysobacterales</taxon>
        <taxon>Rhodanobacteraceae</taxon>
        <taxon>Dyella</taxon>
    </lineage>
</organism>
<evidence type="ECO:0000313" key="2">
    <source>
        <dbReference type="EMBL" id="SFF21458.1"/>
    </source>
</evidence>
<dbReference type="SUPFAM" id="SSF64288">
    <property type="entry name" value="Chorismate lyase-like"/>
    <property type="match status" value="1"/>
</dbReference>
<evidence type="ECO:0000313" key="3">
    <source>
        <dbReference type="Proteomes" id="UP000199477"/>
    </source>
</evidence>
<name>A0A1I2GW48_9GAMM</name>